<feature type="domain" description="Outer membrane lipoprotein BamD-like" evidence="15">
    <location>
        <begin position="33"/>
        <end position="168"/>
    </location>
</feature>
<evidence type="ECO:0000256" key="10">
    <source>
        <dbReference type="ARBA" id="ARBA00033408"/>
    </source>
</evidence>
<dbReference type="GO" id="GO:0006281">
    <property type="term" value="P:DNA repair"/>
    <property type="evidence" value="ECO:0007669"/>
    <property type="project" value="UniProtKB-KW"/>
</dbReference>
<keyword evidence="3 13" id="KW-0732">Signal</keyword>
<evidence type="ECO:0000256" key="4">
    <source>
        <dbReference type="ARBA" id="ARBA00022741"/>
    </source>
</evidence>
<sequence>MKLTKLLFYIITASLILSSCKSKKVDEDLIVPINELYGEGVALLEKRKYSKAAEQFSRIFYQDPGNKATPQAELMQSYSLFLAGQYEEAVDVLGTFIQLHPMHEDIAYAYYLKALCYYMQISSPQLDQSRTLLAKESFEDVINLFPSTRYATDSSLKIDLVNDHLADQLEIEFEKGLCVITGETGAGKSILLEAILFSLGNKFSDNVIKEGCDYCSITTAFTLNNSLKRLLEQFNIEYDEQFNKEANKVYQDKENITEEIDYLTFIIDELTNLNIQQGEEERLTDIRQNLQNQEKEIKTIQDIVAYLEDPALDNFINNAQRLITRNLSQNANFPSIAGNLDDCYNSLEEARVKLQNILNKFEENEFNIEEIEERLFLLRAKARKYNISCETIPQFLLNSRQQLKDLQDKIANFGNLDSKRAEKYKDYLELALALSSRRFVSANKLELAVQKELKQLKMEKAIFKVEIAKKDPITLDNLANESIMHSNGIDNIRFVASTNPGMKLAPIDKIASGGELSRFMLAIKTCIFNKSQLNTIIFDEIDTGIGGIVADKIGERLKNLSSLAQVIVVTHHPQVAGKADQHIVVSKTQYDEETKITIKSLTALEKQTEIARMISGKSITEASLKAAKELLN</sequence>
<feature type="chain" id="PRO_5040316859" description="DNA repair protein RecN" evidence="13">
    <location>
        <begin position="23"/>
        <end position="632"/>
    </location>
</feature>
<dbReference type="InterPro" id="IPR039565">
    <property type="entry name" value="BamD-like"/>
</dbReference>
<keyword evidence="11" id="KW-0802">TPR repeat</keyword>
<dbReference type="GO" id="GO:0006310">
    <property type="term" value="P:DNA recombination"/>
    <property type="evidence" value="ECO:0007669"/>
    <property type="project" value="InterPro"/>
</dbReference>
<dbReference type="Gene3D" id="1.25.40.10">
    <property type="entry name" value="Tetratricopeptide repeat domain"/>
    <property type="match status" value="1"/>
</dbReference>
<dbReference type="AlphaFoldDB" id="A0A9Q0S667"/>
<dbReference type="SUPFAM" id="SSF52540">
    <property type="entry name" value="P-loop containing nucleoside triphosphate hydrolases"/>
    <property type="match status" value="1"/>
</dbReference>
<feature type="domain" description="ORC1/DEAH AAA+ ATPase" evidence="14">
    <location>
        <begin position="173"/>
        <end position="298"/>
    </location>
</feature>
<keyword evidence="17" id="KW-1185">Reference proteome</keyword>
<accession>A0A9Q0S667</accession>
<keyword evidence="9" id="KW-0998">Cell outer membrane</keyword>
<keyword evidence="5" id="KW-0227">DNA damage</keyword>
<reference evidence="16" key="1">
    <citation type="submission" date="2022-07" db="EMBL/GenBank/DDBJ databases">
        <authorList>
            <person name="Trinca V."/>
            <person name="Uliana J.V.C."/>
            <person name="Torres T.T."/>
            <person name="Ward R.J."/>
            <person name="Monesi N."/>
        </authorList>
    </citation>
    <scope>NUCLEOTIDE SEQUENCE</scope>
    <source>
        <strain evidence="16">HSMRA1968</strain>
        <tissue evidence="16">Whole embryos</tissue>
    </source>
</reference>
<gene>
    <name evidence="16" type="primary">recN_0</name>
    <name evidence="16" type="ORF">Bhyg_00187</name>
</gene>
<keyword evidence="8" id="KW-0234">DNA repair</keyword>
<evidence type="ECO:0000256" key="9">
    <source>
        <dbReference type="ARBA" id="ARBA00023237"/>
    </source>
</evidence>
<dbReference type="Gene3D" id="3.40.50.300">
    <property type="entry name" value="P-loop containing nucleotide triphosphate hydrolases"/>
    <property type="match status" value="2"/>
</dbReference>
<keyword evidence="12" id="KW-0175">Coiled coil</keyword>
<dbReference type="SUPFAM" id="SSF48452">
    <property type="entry name" value="TPR-like"/>
    <property type="match status" value="1"/>
</dbReference>
<protein>
    <recommendedName>
        <fullName evidence="2">DNA repair protein RecN</fullName>
    </recommendedName>
    <alternativeName>
        <fullName evidence="10">Recombination protein N</fullName>
    </alternativeName>
</protein>
<dbReference type="InterPro" id="IPR004604">
    <property type="entry name" value="DNA_recomb/repair_RecN"/>
</dbReference>
<evidence type="ECO:0000256" key="7">
    <source>
        <dbReference type="ARBA" id="ARBA00023136"/>
    </source>
</evidence>
<feature type="coiled-coil region" evidence="12">
    <location>
        <begin position="273"/>
        <end position="303"/>
    </location>
</feature>
<dbReference type="InterPro" id="IPR027417">
    <property type="entry name" value="P-loop_NTPase"/>
</dbReference>
<name>A0A9Q0S667_9DIPT</name>
<dbReference type="PANTHER" id="PTHR11059">
    <property type="entry name" value="DNA REPAIR PROTEIN RECN"/>
    <property type="match status" value="1"/>
</dbReference>
<evidence type="ECO:0000259" key="15">
    <source>
        <dbReference type="Pfam" id="PF13525"/>
    </source>
</evidence>
<evidence type="ECO:0000256" key="6">
    <source>
        <dbReference type="ARBA" id="ARBA00022840"/>
    </source>
</evidence>
<feature type="coiled-coil region" evidence="12">
    <location>
        <begin position="340"/>
        <end position="374"/>
    </location>
</feature>
<dbReference type="InterPro" id="IPR011990">
    <property type="entry name" value="TPR-like_helical_dom_sf"/>
</dbReference>
<dbReference type="CDD" id="cd03241">
    <property type="entry name" value="ABC_RecN"/>
    <property type="match status" value="1"/>
</dbReference>
<evidence type="ECO:0000256" key="8">
    <source>
        <dbReference type="ARBA" id="ARBA00023204"/>
    </source>
</evidence>
<dbReference type="Pfam" id="PF13525">
    <property type="entry name" value="YfiO"/>
    <property type="match status" value="1"/>
</dbReference>
<organism evidence="16 17">
    <name type="scientific">Pseudolycoriella hygida</name>
    <dbReference type="NCBI Taxonomy" id="35572"/>
    <lineage>
        <taxon>Eukaryota</taxon>
        <taxon>Metazoa</taxon>
        <taxon>Ecdysozoa</taxon>
        <taxon>Arthropoda</taxon>
        <taxon>Hexapoda</taxon>
        <taxon>Insecta</taxon>
        <taxon>Pterygota</taxon>
        <taxon>Neoptera</taxon>
        <taxon>Endopterygota</taxon>
        <taxon>Diptera</taxon>
        <taxon>Nematocera</taxon>
        <taxon>Sciaroidea</taxon>
        <taxon>Sciaridae</taxon>
        <taxon>Pseudolycoriella</taxon>
    </lineage>
</organism>
<evidence type="ECO:0000256" key="1">
    <source>
        <dbReference type="ARBA" id="ARBA00009441"/>
    </source>
</evidence>
<dbReference type="Proteomes" id="UP001151699">
    <property type="component" value="Chromosome A"/>
</dbReference>
<evidence type="ECO:0000256" key="5">
    <source>
        <dbReference type="ARBA" id="ARBA00022763"/>
    </source>
</evidence>
<evidence type="ECO:0000259" key="14">
    <source>
        <dbReference type="Pfam" id="PF13401"/>
    </source>
</evidence>
<dbReference type="GO" id="GO:0005524">
    <property type="term" value="F:ATP binding"/>
    <property type="evidence" value="ECO:0007669"/>
    <property type="project" value="UniProtKB-KW"/>
</dbReference>
<keyword evidence="4" id="KW-0547">Nucleotide-binding</keyword>
<dbReference type="InterPro" id="IPR019734">
    <property type="entry name" value="TPR_rpt"/>
</dbReference>
<keyword evidence="6" id="KW-0067">ATP-binding</keyword>
<dbReference type="OrthoDB" id="10067922at2759"/>
<comment type="caution">
    <text evidence="16">The sequence shown here is derived from an EMBL/GenBank/DDBJ whole genome shotgun (WGS) entry which is preliminary data.</text>
</comment>
<dbReference type="PROSITE" id="PS51257">
    <property type="entry name" value="PROKAR_LIPOPROTEIN"/>
    <property type="match status" value="1"/>
</dbReference>
<dbReference type="Pfam" id="PF13401">
    <property type="entry name" value="AAA_22"/>
    <property type="match status" value="1"/>
</dbReference>
<dbReference type="PANTHER" id="PTHR11059:SF0">
    <property type="entry name" value="DNA REPAIR PROTEIN RECN"/>
    <property type="match status" value="1"/>
</dbReference>
<evidence type="ECO:0000256" key="3">
    <source>
        <dbReference type="ARBA" id="ARBA00022729"/>
    </source>
</evidence>
<dbReference type="PROSITE" id="PS50005">
    <property type="entry name" value="TPR"/>
    <property type="match status" value="1"/>
</dbReference>
<evidence type="ECO:0000256" key="11">
    <source>
        <dbReference type="PROSITE-ProRule" id="PRU00339"/>
    </source>
</evidence>
<evidence type="ECO:0000256" key="2">
    <source>
        <dbReference type="ARBA" id="ARBA00021315"/>
    </source>
</evidence>
<comment type="similarity">
    <text evidence="1">Belongs to the RecN family.</text>
</comment>
<dbReference type="InterPro" id="IPR049945">
    <property type="entry name" value="AAA_22"/>
</dbReference>
<proteinExistence type="inferred from homology"/>
<evidence type="ECO:0000256" key="12">
    <source>
        <dbReference type="SAM" id="Coils"/>
    </source>
</evidence>
<feature type="signal peptide" evidence="13">
    <location>
        <begin position="1"/>
        <end position="22"/>
    </location>
</feature>
<keyword evidence="7" id="KW-0472">Membrane</keyword>
<evidence type="ECO:0000256" key="13">
    <source>
        <dbReference type="SAM" id="SignalP"/>
    </source>
</evidence>
<evidence type="ECO:0000313" key="17">
    <source>
        <dbReference type="Proteomes" id="UP001151699"/>
    </source>
</evidence>
<feature type="repeat" description="TPR" evidence="11">
    <location>
        <begin position="33"/>
        <end position="66"/>
    </location>
</feature>
<dbReference type="NCBIfam" id="TIGR03302">
    <property type="entry name" value="OM_YfiO"/>
    <property type="match status" value="1"/>
</dbReference>
<dbReference type="EMBL" id="WJQU01000001">
    <property type="protein sequence ID" value="KAJ6644990.1"/>
    <property type="molecule type" value="Genomic_DNA"/>
</dbReference>
<evidence type="ECO:0000313" key="16">
    <source>
        <dbReference type="EMBL" id="KAJ6644990.1"/>
    </source>
</evidence>
<dbReference type="InterPro" id="IPR017689">
    <property type="entry name" value="BamD"/>
</dbReference>